<keyword evidence="2" id="KW-0472">Membrane</keyword>
<dbReference type="AlphaFoldDB" id="A0AAD9YWP7"/>
<dbReference type="EMBL" id="VYYT01000002">
    <property type="protein sequence ID" value="KAK2779712.1"/>
    <property type="molecule type" value="Genomic_DNA"/>
</dbReference>
<evidence type="ECO:0000256" key="1">
    <source>
        <dbReference type="SAM" id="MobiDB-lite"/>
    </source>
</evidence>
<proteinExistence type="predicted"/>
<organism evidence="3 4">
    <name type="scientific">Colletotrichum kahawae</name>
    <name type="common">Coffee berry disease fungus</name>
    <dbReference type="NCBI Taxonomy" id="34407"/>
    <lineage>
        <taxon>Eukaryota</taxon>
        <taxon>Fungi</taxon>
        <taxon>Dikarya</taxon>
        <taxon>Ascomycota</taxon>
        <taxon>Pezizomycotina</taxon>
        <taxon>Sordariomycetes</taxon>
        <taxon>Hypocreomycetidae</taxon>
        <taxon>Glomerellales</taxon>
        <taxon>Glomerellaceae</taxon>
        <taxon>Colletotrichum</taxon>
        <taxon>Colletotrichum gloeosporioides species complex</taxon>
    </lineage>
</organism>
<comment type="caution">
    <text evidence="3">The sequence shown here is derived from an EMBL/GenBank/DDBJ whole genome shotgun (WGS) entry which is preliminary data.</text>
</comment>
<dbReference type="Proteomes" id="UP001281614">
    <property type="component" value="Unassembled WGS sequence"/>
</dbReference>
<feature type="transmembrane region" description="Helical" evidence="2">
    <location>
        <begin position="54"/>
        <end position="73"/>
    </location>
</feature>
<protein>
    <submittedName>
        <fullName evidence="3">Uncharacterized protein</fullName>
    </submittedName>
</protein>
<evidence type="ECO:0000256" key="2">
    <source>
        <dbReference type="SAM" id="Phobius"/>
    </source>
</evidence>
<keyword evidence="4" id="KW-1185">Reference proteome</keyword>
<keyword evidence="2" id="KW-0812">Transmembrane</keyword>
<reference evidence="3" key="1">
    <citation type="submission" date="2023-02" db="EMBL/GenBank/DDBJ databases">
        <title>Colletotrichum kahawae CIFC_Que2 genome sequencing and assembly.</title>
        <authorList>
            <person name="Baroncelli R."/>
        </authorList>
    </citation>
    <scope>NUCLEOTIDE SEQUENCE</scope>
    <source>
        <strain evidence="3">CIFC_Que2</strain>
    </source>
</reference>
<feature type="region of interest" description="Disordered" evidence="1">
    <location>
        <begin position="1"/>
        <end position="39"/>
    </location>
</feature>
<sequence length="109" mass="12403">MNDTKYSKVEQESSNSLELGSQDDAFSDNESGRPMSQQPRSVATRLSHIVKRSWWLVGPFLWLLSLLFTWMIASAASKSPYDVSVGLETELGEQNRLLRQHTWDVRGIC</sequence>
<feature type="compositionally biased region" description="Basic and acidic residues" evidence="1">
    <location>
        <begin position="1"/>
        <end position="11"/>
    </location>
</feature>
<keyword evidence="2" id="KW-1133">Transmembrane helix</keyword>
<accession>A0AAD9YWP7</accession>
<gene>
    <name evidence="3" type="ORF">CKAH01_03060</name>
</gene>
<name>A0AAD9YWP7_COLKA</name>
<evidence type="ECO:0000313" key="4">
    <source>
        <dbReference type="Proteomes" id="UP001281614"/>
    </source>
</evidence>
<evidence type="ECO:0000313" key="3">
    <source>
        <dbReference type="EMBL" id="KAK2779712.1"/>
    </source>
</evidence>